<feature type="signal peptide" evidence="2">
    <location>
        <begin position="1"/>
        <end position="26"/>
    </location>
</feature>
<feature type="domain" description="Polysaccharide export protein N-terminal" evidence="3">
    <location>
        <begin position="80"/>
        <end position="160"/>
    </location>
</feature>
<dbReference type="OrthoDB" id="7198507at2"/>
<sequence length="370" mass="39556">MRLGPRILWSVTLVLGLAACSLPRGAALQSEILSDRKAEAESAAEFAVHKVDKAFLDRLESWPSTGPHRRWLAHSHSRATDLIAPGDTVNVQIWDSSENSILTSEGERVADIRGVKVSPQGMVFLPYIGRIRIAGMTEEAARNRIQRETEKAAPLAQVILTVETGVKRSADLVGGVSAPGSYDIPDSHFTLLNLISAGGGVSESLRNPQVSLIRRGTRYTTSLDTVYQKPDADVVIAGGDKVIIEQDDRYFRALGATGGDALHYFPSENLTALDALALIGGLEASRADPKGILIFREYDADKVGGSGPEQARTVFVIDLTSADGTFSAGKFDIAPKDTVLVTESPVTNARTIFGLIGSAFGLVSTVNNNT</sequence>
<dbReference type="PANTHER" id="PTHR33619:SF3">
    <property type="entry name" value="POLYSACCHARIDE EXPORT PROTEIN GFCE-RELATED"/>
    <property type="match status" value="1"/>
</dbReference>
<proteinExistence type="predicted"/>
<dbReference type="AlphaFoldDB" id="A0A4S4NP84"/>
<feature type="chain" id="PRO_5020242655" evidence="2">
    <location>
        <begin position="27"/>
        <end position="370"/>
    </location>
</feature>
<dbReference type="InterPro" id="IPR049712">
    <property type="entry name" value="Poly_export"/>
</dbReference>
<keyword evidence="1 2" id="KW-0732">Signal</keyword>
<reference evidence="4 5" key="1">
    <citation type="submission" date="2019-04" db="EMBL/GenBank/DDBJ databases">
        <title>Shimia ponticola sp. nov., isolated from seawater.</title>
        <authorList>
            <person name="Kim Y.-O."/>
            <person name="Yoon J.-H."/>
        </authorList>
    </citation>
    <scope>NUCLEOTIDE SEQUENCE [LARGE SCALE GENOMIC DNA]</scope>
    <source>
        <strain evidence="4 5">MYP11</strain>
    </source>
</reference>
<dbReference type="Proteomes" id="UP000306602">
    <property type="component" value="Unassembled WGS sequence"/>
</dbReference>
<dbReference type="EMBL" id="SRKY01000001">
    <property type="protein sequence ID" value="THH38040.1"/>
    <property type="molecule type" value="Genomic_DNA"/>
</dbReference>
<evidence type="ECO:0000313" key="5">
    <source>
        <dbReference type="Proteomes" id="UP000306602"/>
    </source>
</evidence>
<dbReference type="Pfam" id="PF02563">
    <property type="entry name" value="Poly_export"/>
    <property type="match status" value="1"/>
</dbReference>
<dbReference type="GO" id="GO:0015159">
    <property type="term" value="F:polysaccharide transmembrane transporter activity"/>
    <property type="evidence" value="ECO:0007669"/>
    <property type="project" value="InterPro"/>
</dbReference>
<dbReference type="PROSITE" id="PS51257">
    <property type="entry name" value="PROKAR_LIPOPROTEIN"/>
    <property type="match status" value="1"/>
</dbReference>
<evidence type="ECO:0000313" key="4">
    <source>
        <dbReference type="EMBL" id="THH38040.1"/>
    </source>
</evidence>
<dbReference type="PANTHER" id="PTHR33619">
    <property type="entry name" value="POLYSACCHARIDE EXPORT PROTEIN GFCE-RELATED"/>
    <property type="match status" value="1"/>
</dbReference>
<dbReference type="InterPro" id="IPR003715">
    <property type="entry name" value="Poly_export_N"/>
</dbReference>
<evidence type="ECO:0000256" key="2">
    <source>
        <dbReference type="SAM" id="SignalP"/>
    </source>
</evidence>
<dbReference type="RefSeq" id="WP_136460932.1">
    <property type="nucleotide sequence ID" value="NZ_SRKY01000001.1"/>
</dbReference>
<evidence type="ECO:0000256" key="1">
    <source>
        <dbReference type="ARBA" id="ARBA00022729"/>
    </source>
</evidence>
<comment type="caution">
    <text evidence="4">The sequence shown here is derived from an EMBL/GenBank/DDBJ whole genome shotgun (WGS) entry which is preliminary data.</text>
</comment>
<organism evidence="4 5">
    <name type="scientific">Aliishimia ponticola</name>
    <dbReference type="NCBI Taxonomy" id="2499833"/>
    <lineage>
        <taxon>Bacteria</taxon>
        <taxon>Pseudomonadati</taxon>
        <taxon>Pseudomonadota</taxon>
        <taxon>Alphaproteobacteria</taxon>
        <taxon>Rhodobacterales</taxon>
        <taxon>Paracoccaceae</taxon>
        <taxon>Aliishimia</taxon>
    </lineage>
</organism>
<gene>
    <name evidence="4" type="ORF">E4Z66_00220</name>
</gene>
<dbReference type="Gene3D" id="3.30.1950.10">
    <property type="entry name" value="wza like domain"/>
    <property type="match status" value="1"/>
</dbReference>
<name>A0A4S4NP84_9RHOB</name>
<dbReference type="Gene3D" id="3.10.560.10">
    <property type="entry name" value="Outer membrane lipoprotein wza domain like"/>
    <property type="match status" value="2"/>
</dbReference>
<protein>
    <submittedName>
        <fullName evidence="4">Polysaccharide export protein</fullName>
    </submittedName>
</protein>
<evidence type="ECO:0000259" key="3">
    <source>
        <dbReference type="Pfam" id="PF02563"/>
    </source>
</evidence>
<keyword evidence="5" id="KW-1185">Reference proteome</keyword>
<accession>A0A4S4NP84</accession>